<gene>
    <name evidence="8" type="primary">hemH</name>
    <name evidence="11" type="ordered locus">Deipr_2131</name>
</gene>
<geneLocation type="plasmid" evidence="11 12">
    <name>pDEIPR01</name>
</geneLocation>
<dbReference type="GO" id="GO:0046872">
    <property type="term" value="F:metal ion binding"/>
    <property type="evidence" value="ECO:0007669"/>
    <property type="project" value="UniProtKB-KW"/>
</dbReference>
<sequence>MTKPHTTDTQDTETAVNPYPPVRIVNDSFAPSLPSTRIGEHGPVTEGTIGILFMAYGGPESLDEMPGYLADIRSGRPTYAEVLEEISGNYEAIGGKSPLPEFTRAQIEATMTQLSTTGGDYRAYAGMRHWSPWIEDAVRDMLDDGIQRAVAIVLAPHYSKLSVEKYQKKIKAALEMYHGQIEFVFVNEYHTEPGYITAMADRVRMGIQEFPEADRDSVHTVLSAHSLPVRVIREGDPYADQLLESARLIAAQAGLRDDQWSWSYQSEGRSPEPWLGPQLEDWLPQLKAERGVDKVVSIAIGFVSDHVEILFDIDIEAQKVAREIGMTLVRPPALNTDPLFIGTLASVIHSKAQELA</sequence>
<dbReference type="Gene3D" id="3.40.50.1400">
    <property type="match status" value="2"/>
</dbReference>
<comment type="catalytic activity">
    <reaction evidence="8">
        <text>heme b + 2 H(+) = protoporphyrin IX + Fe(2+)</text>
        <dbReference type="Rhea" id="RHEA:22584"/>
        <dbReference type="ChEBI" id="CHEBI:15378"/>
        <dbReference type="ChEBI" id="CHEBI:29033"/>
        <dbReference type="ChEBI" id="CHEBI:57306"/>
        <dbReference type="ChEBI" id="CHEBI:60344"/>
        <dbReference type="EC" id="4.98.1.1"/>
    </reaction>
</comment>
<comment type="catalytic activity">
    <reaction evidence="7">
        <text>Fe-coproporphyrin III + 2 H(+) = coproporphyrin III + Fe(2+)</text>
        <dbReference type="Rhea" id="RHEA:49572"/>
        <dbReference type="ChEBI" id="CHEBI:15378"/>
        <dbReference type="ChEBI" id="CHEBI:29033"/>
        <dbReference type="ChEBI" id="CHEBI:68438"/>
        <dbReference type="ChEBI" id="CHEBI:131725"/>
        <dbReference type="EC" id="4.99.1.9"/>
    </reaction>
    <physiologicalReaction direction="right-to-left" evidence="7">
        <dbReference type="Rhea" id="RHEA:49574"/>
    </physiologicalReaction>
</comment>
<dbReference type="AlphaFoldDB" id="F0RPF5"/>
<keyword evidence="2 8" id="KW-0479">Metal-binding</keyword>
<dbReference type="InterPro" id="IPR033644">
    <property type="entry name" value="Ferrochelatase_C"/>
</dbReference>
<evidence type="ECO:0000313" key="12">
    <source>
        <dbReference type="Proteomes" id="UP000007718"/>
    </source>
</evidence>
<evidence type="ECO:0000256" key="4">
    <source>
        <dbReference type="ARBA" id="ARBA00023133"/>
    </source>
</evidence>
<dbReference type="KEGG" id="dpt:Deipr_2131"/>
<comment type="function">
    <text evidence="8">Catalyzes the ferrous insertion into protoporphyrin IX.</text>
</comment>
<evidence type="ECO:0000256" key="5">
    <source>
        <dbReference type="ARBA" id="ARBA00023239"/>
    </source>
</evidence>
<keyword evidence="6 8" id="KW-0627">Porphyrin biosynthesis</keyword>
<dbReference type="FunFam" id="3.40.50.1400:FF:000007">
    <property type="entry name" value="Ferrochelatase"/>
    <property type="match status" value="1"/>
</dbReference>
<dbReference type="Proteomes" id="UP000007718">
    <property type="component" value="Plasmid pDEIPR01"/>
</dbReference>
<evidence type="ECO:0000256" key="3">
    <source>
        <dbReference type="ARBA" id="ARBA00023004"/>
    </source>
</evidence>
<feature type="binding site" evidence="8">
    <location>
        <position position="308"/>
    </location>
    <ligand>
        <name>Fe(2+)</name>
        <dbReference type="ChEBI" id="CHEBI:29033"/>
    </ligand>
</feature>
<evidence type="ECO:0000256" key="8">
    <source>
        <dbReference type="HAMAP-Rule" id="MF_00323"/>
    </source>
</evidence>
<dbReference type="SUPFAM" id="SSF53800">
    <property type="entry name" value="Chelatase"/>
    <property type="match status" value="1"/>
</dbReference>
<dbReference type="InterPro" id="IPR033659">
    <property type="entry name" value="Ferrochelatase_N"/>
</dbReference>
<dbReference type="GO" id="GO:0005737">
    <property type="term" value="C:cytoplasm"/>
    <property type="evidence" value="ECO:0007669"/>
    <property type="project" value="UniProtKB-SubCell"/>
</dbReference>
<keyword evidence="5 8" id="KW-0456">Lyase</keyword>
<evidence type="ECO:0000256" key="9">
    <source>
        <dbReference type="RuleBase" id="RU004185"/>
    </source>
</evidence>
<dbReference type="UniPathway" id="UPA00252">
    <property type="reaction ID" value="UER00325"/>
</dbReference>
<evidence type="ECO:0000256" key="2">
    <source>
        <dbReference type="ARBA" id="ARBA00022723"/>
    </source>
</evidence>
<dbReference type="PANTHER" id="PTHR11108:SF1">
    <property type="entry name" value="FERROCHELATASE, MITOCHONDRIAL"/>
    <property type="match status" value="1"/>
</dbReference>
<feature type="binding site" evidence="8">
    <location>
        <position position="225"/>
    </location>
    <ligand>
        <name>Fe(2+)</name>
        <dbReference type="ChEBI" id="CHEBI:29033"/>
    </ligand>
</feature>
<keyword evidence="3 8" id="KW-0408">Iron</keyword>
<dbReference type="RefSeq" id="WP_013622993.1">
    <property type="nucleotide sequence ID" value="NC_015169.1"/>
</dbReference>
<keyword evidence="8" id="KW-0963">Cytoplasm</keyword>
<proteinExistence type="inferred from homology"/>
<comment type="similarity">
    <text evidence="1 8 9">Belongs to the ferrochelatase family.</text>
</comment>
<evidence type="ECO:0000256" key="10">
    <source>
        <dbReference type="SAM" id="MobiDB-lite"/>
    </source>
</evidence>
<dbReference type="EMBL" id="CP002537">
    <property type="protein sequence ID" value="ADY27261.1"/>
    <property type="molecule type" value="Genomic_DNA"/>
</dbReference>
<dbReference type="PANTHER" id="PTHR11108">
    <property type="entry name" value="FERROCHELATASE"/>
    <property type="match status" value="1"/>
</dbReference>
<dbReference type="Pfam" id="PF00762">
    <property type="entry name" value="Ferrochelatase"/>
    <property type="match status" value="1"/>
</dbReference>
<dbReference type="EC" id="4.98.1.1" evidence="8"/>
<dbReference type="HAMAP" id="MF_00323">
    <property type="entry name" value="Ferrochelatase"/>
    <property type="match status" value="1"/>
</dbReference>
<protein>
    <recommendedName>
        <fullName evidence="8">Ferrochelatase</fullName>
        <ecNumber evidence="8">4.98.1.1</ecNumber>
    </recommendedName>
    <alternativeName>
        <fullName evidence="8">Heme synthase</fullName>
    </alternativeName>
    <alternativeName>
        <fullName evidence="8">Protoheme ferro-lyase</fullName>
    </alternativeName>
</protein>
<evidence type="ECO:0000256" key="6">
    <source>
        <dbReference type="ARBA" id="ARBA00023244"/>
    </source>
</evidence>
<dbReference type="InterPro" id="IPR001015">
    <property type="entry name" value="Ferrochelatase"/>
</dbReference>
<evidence type="ECO:0000256" key="1">
    <source>
        <dbReference type="ARBA" id="ARBA00007718"/>
    </source>
</evidence>
<dbReference type="CDD" id="cd03411">
    <property type="entry name" value="Ferrochelatase_N"/>
    <property type="match status" value="1"/>
</dbReference>
<dbReference type="CDD" id="cd00419">
    <property type="entry name" value="Ferrochelatase_C"/>
    <property type="match status" value="1"/>
</dbReference>
<name>F0RPF5_DEIPM</name>
<reference evidence="11 12" key="1">
    <citation type="submission" date="2011-02" db="EMBL/GenBank/DDBJ databases">
        <title>The complete sequence of plasmid1 of Deinococcus proteolyticus DSM 20540.</title>
        <authorList>
            <consortium name="US DOE Joint Genome Institute (JGI-PGF)"/>
            <person name="Lucas S."/>
            <person name="Copeland A."/>
            <person name="Lapidus A."/>
            <person name="Bruce D."/>
            <person name="Goodwin L."/>
            <person name="Pitluck S."/>
            <person name="Kyrpides N."/>
            <person name="Mavromatis K."/>
            <person name="Pagani I."/>
            <person name="Ivanova N."/>
            <person name="Ovchinnikova G."/>
            <person name="Zeytun A."/>
            <person name="Detter J.C."/>
            <person name="Han C."/>
            <person name="Land M."/>
            <person name="Hauser L."/>
            <person name="Markowitz V."/>
            <person name="Cheng J.-F."/>
            <person name="Hugenholtz P."/>
            <person name="Woyke T."/>
            <person name="Wu D."/>
            <person name="Pukall R."/>
            <person name="Steenblock K."/>
            <person name="Brambilla E."/>
            <person name="Klenk H.-P."/>
            <person name="Eisen J.A."/>
        </authorList>
    </citation>
    <scope>NUCLEOTIDE SEQUENCE [LARGE SCALE GENOMIC DNA]</scope>
    <source>
        <strain evidence="12">ATCC 35074 / DSM 20540 / JCM 6276 / NBRC 101906 / NCIMB 13154 / VKM Ac-1939 / CCM 2703 / MRP</strain>
        <plasmid evidence="12">Plasmid pDEIPR01</plasmid>
    </source>
</reference>
<dbReference type="HOGENOM" id="CLU_018884_2_1_0"/>
<dbReference type="NCBIfam" id="TIGR00109">
    <property type="entry name" value="hemH"/>
    <property type="match status" value="1"/>
</dbReference>
<feature type="region of interest" description="Disordered" evidence="10">
    <location>
        <begin position="1"/>
        <end position="22"/>
    </location>
</feature>
<dbReference type="GO" id="GO:0006783">
    <property type="term" value="P:heme biosynthetic process"/>
    <property type="evidence" value="ECO:0007669"/>
    <property type="project" value="UniProtKB-UniRule"/>
</dbReference>
<comment type="pathway">
    <text evidence="8">Porphyrin-containing compound metabolism; protoheme biosynthesis; protoheme from protoporphyrin-IX: step 1/1.</text>
</comment>
<dbReference type="OrthoDB" id="9776380at2"/>
<accession>F0RPF5</accession>
<keyword evidence="11" id="KW-0614">Plasmid</keyword>
<evidence type="ECO:0000313" key="11">
    <source>
        <dbReference type="EMBL" id="ADY27261.1"/>
    </source>
</evidence>
<evidence type="ECO:0000256" key="7">
    <source>
        <dbReference type="ARBA" id="ARBA00024536"/>
    </source>
</evidence>
<dbReference type="GO" id="GO:0004325">
    <property type="term" value="F:ferrochelatase activity"/>
    <property type="evidence" value="ECO:0007669"/>
    <property type="project" value="UniProtKB-UniRule"/>
</dbReference>
<keyword evidence="12" id="KW-1185">Reference proteome</keyword>
<comment type="subcellular location">
    <subcellularLocation>
        <location evidence="8">Cytoplasm</location>
    </subcellularLocation>
</comment>
<keyword evidence="4 8" id="KW-0350">Heme biosynthesis</keyword>
<organism evidence="11 12">
    <name type="scientific">Deinococcus proteolyticus (strain ATCC 35074 / DSM 20540 / JCM 6276 / NBRC 101906 / NCIMB 13154 / VKM Ac-1939 / CCM 2703 / MRP)</name>
    <dbReference type="NCBI Taxonomy" id="693977"/>
    <lineage>
        <taxon>Bacteria</taxon>
        <taxon>Thermotogati</taxon>
        <taxon>Deinococcota</taxon>
        <taxon>Deinococci</taxon>
        <taxon>Deinococcales</taxon>
        <taxon>Deinococcaceae</taxon>
        <taxon>Deinococcus</taxon>
    </lineage>
</organism>